<reference evidence="3 4" key="1">
    <citation type="submission" date="2017-09" db="EMBL/GenBank/DDBJ databases">
        <title>Depth-based differentiation of microbial function through sediment-hosted aquifers and enrichment of novel symbionts in the deep terrestrial subsurface.</title>
        <authorList>
            <person name="Probst A.J."/>
            <person name="Ladd B."/>
            <person name="Jarett J.K."/>
            <person name="Geller-Mcgrath D.E."/>
            <person name="Sieber C.M."/>
            <person name="Emerson J.B."/>
            <person name="Anantharaman K."/>
            <person name="Thomas B.C."/>
            <person name="Malmstrom R."/>
            <person name="Stieglmeier M."/>
            <person name="Klingl A."/>
            <person name="Woyke T."/>
            <person name="Ryan C.M."/>
            <person name="Banfield J.F."/>
        </authorList>
    </citation>
    <scope>NUCLEOTIDE SEQUENCE [LARGE SCALE GENOMIC DNA]</scope>
    <source>
        <strain evidence="3">CG22_combo_CG10-13_8_21_14_all_38_20</strain>
    </source>
</reference>
<dbReference type="AlphaFoldDB" id="A0A2H0BU52"/>
<evidence type="ECO:0000313" key="4">
    <source>
        <dbReference type="Proteomes" id="UP000231246"/>
    </source>
</evidence>
<comment type="caution">
    <text evidence="3">The sequence shown here is derived from an EMBL/GenBank/DDBJ whole genome shotgun (WGS) entry which is preliminary data.</text>
</comment>
<dbReference type="GO" id="GO:0016757">
    <property type="term" value="F:glycosyltransferase activity"/>
    <property type="evidence" value="ECO:0007669"/>
    <property type="project" value="InterPro"/>
</dbReference>
<dbReference type="PANTHER" id="PTHR45947:SF3">
    <property type="entry name" value="SULFOQUINOVOSYL TRANSFERASE SQD2"/>
    <property type="match status" value="1"/>
</dbReference>
<keyword evidence="3" id="KW-0808">Transferase</keyword>
<feature type="domain" description="Glycosyl transferase family 1" evidence="1">
    <location>
        <begin position="203"/>
        <end position="347"/>
    </location>
</feature>
<dbReference type="SUPFAM" id="SSF53756">
    <property type="entry name" value="UDP-Glycosyltransferase/glycogen phosphorylase"/>
    <property type="match status" value="1"/>
</dbReference>
<organism evidence="3 4">
    <name type="scientific">Candidatus Roizmanbacteria bacterium CG22_combo_CG10-13_8_21_14_all_38_20</name>
    <dbReference type="NCBI Taxonomy" id="1974862"/>
    <lineage>
        <taxon>Bacteria</taxon>
        <taxon>Candidatus Roizmaniibacteriota</taxon>
    </lineage>
</organism>
<dbReference type="Pfam" id="PF00534">
    <property type="entry name" value="Glycos_transf_1"/>
    <property type="match status" value="1"/>
</dbReference>
<protein>
    <submittedName>
        <fullName evidence="3">Glycosyl transferase</fullName>
    </submittedName>
</protein>
<dbReference type="Gene3D" id="3.40.50.2000">
    <property type="entry name" value="Glycogen Phosphorylase B"/>
    <property type="match status" value="1"/>
</dbReference>
<evidence type="ECO:0000259" key="2">
    <source>
        <dbReference type="Pfam" id="PF13439"/>
    </source>
</evidence>
<evidence type="ECO:0000313" key="3">
    <source>
        <dbReference type="EMBL" id="PIP61192.1"/>
    </source>
</evidence>
<feature type="domain" description="Glycosyltransferase subfamily 4-like N-terminal" evidence="2">
    <location>
        <begin position="13"/>
        <end position="190"/>
    </location>
</feature>
<dbReference type="InterPro" id="IPR050194">
    <property type="entry name" value="Glycosyltransferase_grp1"/>
</dbReference>
<evidence type="ECO:0000259" key="1">
    <source>
        <dbReference type="Pfam" id="PF00534"/>
    </source>
</evidence>
<dbReference type="EMBL" id="PCTA01000033">
    <property type="protein sequence ID" value="PIP61192.1"/>
    <property type="molecule type" value="Genomic_DNA"/>
</dbReference>
<proteinExistence type="predicted"/>
<gene>
    <name evidence="3" type="ORF">COW99_05365</name>
</gene>
<name>A0A2H0BU52_9BACT</name>
<dbReference type="InterPro" id="IPR028098">
    <property type="entry name" value="Glyco_trans_4-like_N"/>
</dbReference>
<dbReference type="Proteomes" id="UP000231246">
    <property type="component" value="Unassembled WGS sequence"/>
</dbReference>
<sequence length="369" mass="42804">MKLALVHDYLQVYGGAERVLEAMHEIWPKAPIYTAFVNWDGLGPHAERIKTWDIRTSWVERNWFVKKFHSPLRFLTPWVWKYFDFSDYDVVISSSAWYMPRGIITNPKITTHISYLHTPPRYLYGYDTARNWNKYKVVRLYSYIVNHFLRLYDFNIAQSVNYFIANSKETQKRITKFYRHKSTVIYPPVKININTHLECVGDYYLVVSRLARAKHIDLAIEACQKLNKQLIIVGKGPDEEYLRSKVKTPSLVTFLGEIADKDLPSIYANAKALIFPAKDEEFGIVPVEAMGYGIPVVALRSGGVPETIIEGKTGVLFDELNLEIVVAAMKKLDKLNIRKEDCIKHANNFSKEIFQTKMKNFVSTKLLYT</sequence>
<dbReference type="Pfam" id="PF13439">
    <property type="entry name" value="Glyco_transf_4"/>
    <property type="match status" value="1"/>
</dbReference>
<dbReference type="PANTHER" id="PTHR45947">
    <property type="entry name" value="SULFOQUINOVOSYL TRANSFERASE SQD2"/>
    <property type="match status" value="1"/>
</dbReference>
<accession>A0A2H0BU52</accession>
<dbReference type="InterPro" id="IPR001296">
    <property type="entry name" value="Glyco_trans_1"/>
</dbReference>